<evidence type="ECO:0000313" key="2">
    <source>
        <dbReference type="EMBL" id="KAB1254721.1"/>
    </source>
</evidence>
<dbReference type="AlphaFoldDB" id="A0A5N4C744"/>
<keyword evidence="3" id="KW-1185">Reference proteome</keyword>
<sequence>MIFMQLTKVGLLSCAFRLPDPLPPRQPPPLLLTERRNRAHSHLKEGNGERKKGVKNPREKRTTSCNFGVRKRSGLAQAQAWRRAEQQGTLTHAPPLFAHTGYASLKTAGQLLSLEIVSVSLNYVSDFHCWLRFQLRLKGSPMPSSPDQLKILAATHSD</sequence>
<accession>A0A5N4C744</accession>
<feature type="region of interest" description="Disordered" evidence="1">
    <location>
        <begin position="40"/>
        <end position="61"/>
    </location>
</feature>
<dbReference type="Proteomes" id="UP000299084">
    <property type="component" value="Unassembled WGS sequence"/>
</dbReference>
<reference evidence="2 3" key="1">
    <citation type="journal article" date="2019" name="Mol. Ecol. Resour.">
        <title>Improving Illumina assemblies with Hi-C and long reads: an example with the North African dromedary.</title>
        <authorList>
            <person name="Elbers J.P."/>
            <person name="Rogers M.F."/>
            <person name="Perelman P.L."/>
            <person name="Proskuryakova A.A."/>
            <person name="Serdyukova N.A."/>
            <person name="Johnson W.E."/>
            <person name="Horin P."/>
            <person name="Corander J."/>
            <person name="Murphy D."/>
            <person name="Burger P.A."/>
        </authorList>
    </citation>
    <scope>NUCLEOTIDE SEQUENCE [LARGE SCALE GENOMIC DNA]</scope>
    <source>
        <strain evidence="2">Drom800</strain>
        <tissue evidence="2">Blood</tissue>
    </source>
</reference>
<evidence type="ECO:0000256" key="1">
    <source>
        <dbReference type="SAM" id="MobiDB-lite"/>
    </source>
</evidence>
<feature type="compositionally biased region" description="Basic and acidic residues" evidence="1">
    <location>
        <begin position="42"/>
        <end position="61"/>
    </location>
</feature>
<name>A0A5N4C744_CAMDR</name>
<protein>
    <submittedName>
        <fullName evidence="2">Uncharacterized protein</fullName>
    </submittedName>
</protein>
<comment type="caution">
    <text evidence="2">The sequence shown here is derived from an EMBL/GenBank/DDBJ whole genome shotgun (WGS) entry which is preliminary data.</text>
</comment>
<gene>
    <name evidence="2" type="ORF">Cadr_000028850</name>
</gene>
<proteinExistence type="predicted"/>
<organism evidence="2 3">
    <name type="scientific">Camelus dromedarius</name>
    <name type="common">Dromedary</name>
    <name type="synonym">Arabian camel</name>
    <dbReference type="NCBI Taxonomy" id="9838"/>
    <lineage>
        <taxon>Eukaryota</taxon>
        <taxon>Metazoa</taxon>
        <taxon>Chordata</taxon>
        <taxon>Craniata</taxon>
        <taxon>Vertebrata</taxon>
        <taxon>Euteleostomi</taxon>
        <taxon>Mammalia</taxon>
        <taxon>Eutheria</taxon>
        <taxon>Laurasiatheria</taxon>
        <taxon>Artiodactyla</taxon>
        <taxon>Tylopoda</taxon>
        <taxon>Camelidae</taxon>
        <taxon>Camelus</taxon>
    </lineage>
</organism>
<evidence type="ECO:0000313" key="3">
    <source>
        <dbReference type="Proteomes" id="UP000299084"/>
    </source>
</evidence>
<dbReference type="EMBL" id="JWIN03000033">
    <property type="protein sequence ID" value="KAB1254721.1"/>
    <property type="molecule type" value="Genomic_DNA"/>
</dbReference>